<reference evidence="2 3" key="1">
    <citation type="submission" date="2012-08" db="EMBL/GenBank/DDBJ databases">
        <title>Oryza genome evolution.</title>
        <authorList>
            <person name="Wing R.A."/>
        </authorList>
    </citation>
    <scope>NUCLEOTIDE SEQUENCE</scope>
</reference>
<proteinExistence type="predicted"/>
<dbReference type="Proteomes" id="UP000032180">
    <property type="component" value="Chromosome 2"/>
</dbReference>
<organism evidence="2 3">
    <name type="scientific">Leersia perrieri</name>
    <dbReference type="NCBI Taxonomy" id="77586"/>
    <lineage>
        <taxon>Eukaryota</taxon>
        <taxon>Viridiplantae</taxon>
        <taxon>Streptophyta</taxon>
        <taxon>Embryophyta</taxon>
        <taxon>Tracheophyta</taxon>
        <taxon>Spermatophyta</taxon>
        <taxon>Magnoliopsida</taxon>
        <taxon>Liliopsida</taxon>
        <taxon>Poales</taxon>
        <taxon>Poaceae</taxon>
        <taxon>BOP clade</taxon>
        <taxon>Oryzoideae</taxon>
        <taxon>Oryzeae</taxon>
        <taxon>Oryzinae</taxon>
        <taxon>Leersia</taxon>
    </lineage>
</organism>
<feature type="compositionally biased region" description="Basic and acidic residues" evidence="1">
    <location>
        <begin position="146"/>
        <end position="156"/>
    </location>
</feature>
<reference evidence="3" key="2">
    <citation type="submission" date="2013-12" db="EMBL/GenBank/DDBJ databases">
        <authorList>
            <person name="Yu Y."/>
            <person name="Lee S."/>
            <person name="de Baynast K."/>
            <person name="Wissotski M."/>
            <person name="Liu L."/>
            <person name="Talag J."/>
            <person name="Goicoechea J."/>
            <person name="Angelova A."/>
            <person name="Jetty R."/>
            <person name="Kudrna D."/>
            <person name="Golser W."/>
            <person name="Rivera L."/>
            <person name="Zhang J."/>
            <person name="Wing R."/>
        </authorList>
    </citation>
    <scope>NUCLEOTIDE SEQUENCE</scope>
</reference>
<sequence length="156" mass="16457">MRTSPGPDPHSPKPNPSSGGGARQRAASKNSPSPCIKVGHIWIRPGRRQRPTSIGLSSDSVLSLALVGSLPSPRPPPLATSPFAPPVASIPRAAPPPASYLLLLLPCRLPSSSSTRWSTNGPLRAKYNAKMAGMNAPIAKPKGSKKMKDWDTKQDD</sequence>
<feature type="compositionally biased region" description="Pro residues" evidence="1">
    <location>
        <begin position="72"/>
        <end position="85"/>
    </location>
</feature>
<feature type="compositionally biased region" description="Pro residues" evidence="1">
    <location>
        <begin position="1"/>
        <end position="15"/>
    </location>
</feature>
<evidence type="ECO:0000313" key="3">
    <source>
        <dbReference type="Proteomes" id="UP000032180"/>
    </source>
</evidence>
<reference evidence="2" key="3">
    <citation type="submission" date="2015-04" db="UniProtKB">
        <authorList>
            <consortium name="EnsemblPlants"/>
        </authorList>
    </citation>
    <scope>IDENTIFICATION</scope>
</reference>
<dbReference type="AlphaFoldDB" id="A0A0D9VET7"/>
<feature type="region of interest" description="Disordered" evidence="1">
    <location>
        <begin position="128"/>
        <end position="156"/>
    </location>
</feature>
<evidence type="ECO:0000256" key="1">
    <source>
        <dbReference type="SAM" id="MobiDB-lite"/>
    </source>
</evidence>
<keyword evidence="3" id="KW-1185">Reference proteome</keyword>
<feature type="region of interest" description="Disordered" evidence="1">
    <location>
        <begin position="68"/>
        <end position="91"/>
    </location>
</feature>
<protein>
    <submittedName>
        <fullName evidence="2">Uncharacterized protein</fullName>
    </submittedName>
</protein>
<dbReference type="HOGENOM" id="CLU_142495_0_0_1"/>
<name>A0A0D9VET7_9ORYZ</name>
<dbReference type="Gramene" id="LPERR02G10340.3">
    <property type="protein sequence ID" value="LPERR02G10340.3"/>
    <property type="gene ID" value="LPERR02G10340"/>
</dbReference>
<accession>A0A0D9VET7</accession>
<evidence type="ECO:0000313" key="2">
    <source>
        <dbReference type="EnsemblPlants" id="LPERR02G10340.3"/>
    </source>
</evidence>
<dbReference type="EnsemblPlants" id="LPERR02G10340.3">
    <property type="protein sequence ID" value="LPERR02G10340.3"/>
    <property type="gene ID" value="LPERR02G10340"/>
</dbReference>
<feature type="region of interest" description="Disordered" evidence="1">
    <location>
        <begin position="1"/>
        <end position="56"/>
    </location>
</feature>